<proteinExistence type="predicted"/>
<reference evidence="2 3" key="1">
    <citation type="submission" date="2019-02" db="EMBL/GenBank/DDBJ databases">
        <title>Genome sequencing of the rare red list fungi Antrodiella citrinella (Flaviporus citrinellus).</title>
        <authorList>
            <person name="Buettner E."/>
            <person name="Kellner H."/>
        </authorList>
    </citation>
    <scope>NUCLEOTIDE SEQUENCE [LARGE SCALE GENOMIC DNA]</scope>
    <source>
        <strain evidence="2 3">DSM 108506</strain>
    </source>
</reference>
<keyword evidence="3" id="KW-1185">Reference proteome</keyword>
<dbReference type="EMBL" id="SGPM01000092">
    <property type="protein sequence ID" value="THH30159.1"/>
    <property type="molecule type" value="Genomic_DNA"/>
</dbReference>
<organism evidence="2 3">
    <name type="scientific">Antrodiella citrinella</name>
    <dbReference type="NCBI Taxonomy" id="2447956"/>
    <lineage>
        <taxon>Eukaryota</taxon>
        <taxon>Fungi</taxon>
        <taxon>Dikarya</taxon>
        <taxon>Basidiomycota</taxon>
        <taxon>Agaricomycotina</taxon>
        <taxon>Agaricomycetes</taxon>
        <taxon>Polyporales</taxon>
        <taxon>Steccherinaceae</taxon>
        <taxon>Antrodiella</taxon>
    </lineage>
</organism>
<comment type="caution">
    <text evidence="2">The sequence shown here is derived from an EMBL/GenBank/DDBJ whole genome shotgun (WGS) entry which is preliminary data.</text>
</comment>
<gene>
    <name evidence="2" type="ORF">EUX98_g4048</name>
</gene>
<dbReference type="AlphaFoldDB" id="A0A4S4MV51"/>
<feature type="region of interest" description="Disordered" evidence="1">
    <location>
        <begin position="20"/>
        <end position="56"/>
    </location>
</feature>
<feature type="compositionally biased region" description="Basic and acidic residues" evidence="1">
    <location>
        <begin position="20"/>
        <end position="37"/>
    </location>
</feature>
<evidence type="ECO:0000313" key="2">
    <source>
        <dbReference type="EMBL" id="THH30159.1"/>
    </source>
</evidence>
<evidence type="ECO:0000313" key="3">
    <source>
        <dbReference type="Proteomes" id="UP000308730"/>
    </source>
</evidence>
<accession>A0A4S4MV51</accession>
<name>A0A4S4MV51_9APHY</name>
<dbReference type="OrthoDB" id="3260206at2759"/>
<sequence length="230" mass="27110">MSTSKLAFFLQSTNMRNSPKEFHEITKSDIFPEYHGVDEEEDEEEDEEDEDEEEMEIDGVNLIPLTDEERVKEWYERHKHRAQDFVKLPAKYRPSRKNPKPPVLHFGVPVTGFDLLRYAVWQGKHIYLGDLDTYPKIINPHAYPDTVDILKETCAYDDFQLAEPYFVAPQQEMLVSLYTNYNFKTARLIPEDEQNLIDTLKEELDLDSSIQPKWYFPSSDPWRPGMPETD</sequence>
<protein>
    <submittedName>
        <fullName evidence="2">Uncharacterized protein</fullName>
    </submittedName>
</protein>
<dbReference type="Proteomes" id="UP000308730">
    <property type="component" value="Unassembled WGS sequence"/>
</dbReference>
<evidence type="ECO:0000256" key="1">
    <source>
        <dbReference type="SAM" id="MobiDB-lite"/>
    </source>
</evidence>
<feature type="compositionally biased region" description="Acidic residues" evidence="1">
    <location>
        <begin position="38"/>
        <end position="56"/>
    </location>
</feature>